<keyword evidence="1" id="KW-0678">Repressor</keyword>
<dbReference type="InterPro" id="IPR036388">
    <property type="entry name" value="WH-like_DNA-bd_sf"/>
</dbReference>
<dbReference type="RefSeq" id="WP_274265940.1">
    <property type="nucleotide sequence ID" value="NZ_CP117880.1"/>
</dbReference>
<accession>A0ABY7WG00</accession>
<evidence type="ECO:0000313" key="6">
    <source>
        <dbReference type="EMBL" id="WDF67210.1"/>
    </source>
</evidence>
<dbReference type="InterPro" id="IPR037171">
    <property type="entry name" value="NagB/RpiA_transferase-like"/>
</dbReference>
<keyword evidence="4" id="KW-0804">Transcription</keyword>
<dbReference type="InterPro" id="IPR018356">
    <property type="entry name" value="Tscrpt_reg_HTH_DeoR_CS"/>
</dbReference>
<evidence type="ECO:0000256" key="1">
    <source>
        <dbReference type="ARBA" id="ARBA00022491"/>
    </source>
</evidence>
<dbReference type="GO" id="GO:0003677">
    <property type="term" value="F:DNA binding"/>
    <property type="evidence" value="ECO:0007669"/>
    <property type="project" value="UniProtKB-KW"/>
</dbReference>
<dbReference type="InterPro" id="IPR001034">
    <property type="entry name" value="DeoR_HTH"/>
</dbReference>
<feature type="domain" description="HTH deoR-type" evidence="5">
    <location>
        <begin position="3"/>
        <end position="58"/>
    </location>
</feature>
<sequence>MLKQDRFKRIVEEVAKGGSVSLPSLSKLLAVSEDTIRRDIKEMDTQGLLRSVRGGAVSIAHIPHHYRDRERTDMAQKRIIAQKAVTLIKADQVLFFDGGTSALELAKIIPADCPVTIITHSFPVASAIEDHPSAELIFLGGRLHKTAFATYGYETLTSIAKFHVDYYFFGVTSITTERLFCRDLEDAEVKKRMMEHSKKVVGLCTTDKLDSETNYYIDRTEKLSYLITEEDSNHPQLRAYAALGLHIL</sequence>
<dbReference type="InterPro" id="IPR014036">
    <property type="entry name" value="DeoR-like_C"/>
</dbReference>
<gene>
    <name evidence="6" type="ORF">PQ465_12935</name>
</gene>
<dbReference type="PROSITE" id="PS00894">
    <property type="entry name" value="HTH_DEOR_1"/>
    <property type="match status" value="1"/>
</dbReference>
<keyword evidence="2" id="KW-0805">Transcription regulation</keyword>
<proteinExistence type="predicted"/>
<evidence type="ECO:0000256" key="4">
    <source>
        <dbReference type="ARBA" id="ARBA00023163"/>
    </source>
</evidence>
<dbReference type="PANTHER" id="PTHR30363">
    <property type="entry name" value="HTH-TYPE TRANSCRIPTIONAL REGULATOR SRLR-RELATED"/>
    <property type="match status" value="1"/>
</dbReference>
<dbReference type="Gene3D" id="3.40.50.1360">
    <property type="match status" value="1"/>
</dbReference>
<dbReference type="Gene3D" id="1.10.10.10">
    <property type="entry name" value="Winged helix-like DNA-binding domain superfamily/Winged helix DNA-binding domain"/>
    <property type="match status" value="1"/>
</dbReference>
<dbReference type="SMART" id="SM00420">
    <property type="entry name" value="HTH_DEOR"/>
    <property type="match status" value="1"/>
</dbReference>
<organism evidence="6 7">
    <name type="scientific">Sphingobacterium oryzagri</name>
    <dbReference type="NCBI Taxonomy" id="3025669"/>
    <lineage>
        <taxon>Bacteria</taxon>
        <taxon>Pseudomonadati</taxon>
        <taxon>Bacteroidota</taxon>
        <taxon>Sphingobacteriia</taxon>
        <taxon>Sphingobacteriales</taxon>
        <taxon>Sphingobacteriaceae</taxon>
        <taxon>Sphingobacterium</taxon>
    </lineage>
</organism>
<evidence type="ECO:0000313" key="7">
    <source>
        <dbReference type="Proteomes" id="UP001221558"/>
    </source>
</evidence>
<evidence type="ECO:0000259" key="5">
    <source>
        <dbReference type="PROSITE" id="PS51000"/>
    </source>
</evidence>
<reference evidence="6 7" key="1">
    <citation type="submission" date="2023-02" db="EMBL/GenBank/DDBJ databases">
        <title>Genome sequence of Sphingobacterium sp. KACC 22765.</title>
        <authorList>
            <person name="Kim S."/>
            <person name="Heo J."/>
            <person name="Kwon S.-W."/>
        </authorList>
    </citation>
    <scope>NUCLEOTIDE SEQUENCE [LARGE SCALE GENOMIC DNA]</scope>
    <source>
        <strain evidence="6 7">KACC 22765</strain>
    </source>
</reference>
<protein>
    <submittedName>
        <fullName evidence="6">DeoR/GlpR family DNA-binding transcription regulator</fullName>
    </submittedName>
</protein>
<dbReference type="Proteomes" id="UP001221558">
    <property type="component" value="Chromosome"/>
</dbReference>
<dbReference type="InterPro" id="IPR036390">
    <property type="entry name" value="WH_DNA-bd_sf"/>
</dbReference>
<dbReference type="PANTHER" id="PTHR30363:SF4">
    <property type="entry name" value="GLYCEROL-3-PHOSPHATE REGULON REPRESSOR"/>
    <property type="match status" value="1"/>
</dbReference>
<dbReference type="EMBL" id="CP117880">
    <property type="protein sequence ID" value="WDF67210.1"/>
    <property type="molecule type" value="Genomic_DNA"/>
</dbReference>
<dbReference type="PRINTS" id="PR00037">
    <property type="entry name" value="HTHLACR"/>
</dbReference>
<name>A0ABY7WG00_9SPHI</name>
<dbReference type="InterPro" id="IPR050313">
    <property type="entry name" value="Carb_Metab_HTH_regulators"/>
</dbReference>
<dbReference type="SUPFAM" id="SSF100950">
    <property type="entry name" value="NagB/RpiA/CoA transferase-like"/>
    <property type="match status" value="1"/>
</dbReference>
<dbReference type="SUPFAM" id="SSF46785">
    <property type="entry name" value="Winged helix' DNA-binding domain"/>
    <property type="match status" value="1"/>
</dbReference>
<dbReference type="Pfam" id="PF08220">
    <property type="entry name" value="HTH_DeoR"/>
    <property type="match status" value="1"/>
</dbReference>
<keyword evidence="3 6" id="KW-0238">DNA-binding</keyword>
<evidence type="ECO:0000256" key="2">
    <source>
        <dbReference type="ARBA" id="ARBA00023015"/>
    </source>
</evidence>
<evidence type="ECO:0000256" key="3">
    <source>
        <dbReference type="ARBA" id="ARBA00023125"/>
    </source>
</evidence>
<dbReference type="PROSITE" id="PS51000">
    <property type="entry name" value="HTH_DEOR_2"/>
    <property type="match status" value="1"/>
</dbReference>
<dbReference type="SMART" id="SM01134">
    <property type="entry name" value="DeoRC"/>
    <property type="match status" value="1"/>
</dbReference>
<keyword evidence="7" id="KW-1185">Reference proteome</keyword>
<dbReference type="Pfam" id="PF00455">
    <property type="entry name" value="DeoRC"/>
    <property type="match status" value="1"/>
</dbReference>